<dbReference type="PANTHER" id="PTHR43191">
    <property type="entry name" value="RRNA METHYLTRANSFERASE 3"/>
    <property type="match status" value="1"/>
</dbReference>
<feature type="domain" description="tRNA/rRNA methyltransferase SpoU type" evidence="3">
    <location>
        <begin position="123"/>
        <end position="259"/>
    </location>
</feature>
<gene>
    <name evidence="4" type="ORF">SAMN05216402_1489</name>
</gene>
<proteinExistence type="predicted"/>
<dbReference type="PANTHER" id="PTHR43191:SF2">
    <property type="entry name" value="RRNA METHYLTRANSFERASE 3, MITOCHONDRIAL"/>
    <property type="match status" value="1"/>
</dbReference>
<dbReference type="EMBL" id="FNKY01000001">
    <property type="protein sequence ID" value="SDQ59931.1"/>
    <property type="molecule type" value="Genomic_DNA"/>
</dbReference>
<dbReference type="GO" id="GO:0008168">
    <property type="term" value="F:methyltransferase activity"/>
    <property type="evidence" value="ECO:0007669"/>
    <property type="project" value="UniProtKB-KW"/>
</dbReference>
<dbReference type="RefSeq" id="WP_074631758.1">
    <property type="nucleotide sequence ID" value="NZ_FNKY01000001.1"/>
</dbReference>
<keyword evidence="2" id="KW-0808">Transferase</keyword>
<keyword evidence="5" id="KW-1185">Reference proteome</keyword>
<keyword evidence="1 4" id="KW-0489">Methyltransferase</keyword>
<dbReference type="CDD" id="cd18095">
    <property type="entry name" value="SpoU-like_rRNA-MTase"/>
    <property type="match status" value="1"/>
</dbReference>
<accession>A0ABY0TBY6</accession>
<dbReference type="SUPFAM" id="SSF55315">
    <property type="entry name" value="L30e-like"/>
    <property type="match status" value="1"/>
</dbReference>
<dbReference type="InterPro" id="IPR029026">
    <property type="entry name" value="tRNA_m1G_MTases_N"/>
</dbReference>
<dbReference type="InterPro" id="IPR029028">
    <property type="entry name" value="Alpha/beta_knot_MTases"/>
</dbReference>
<dbReference type="InterPro" id="IPR051259">
    <property type="entry name" value="rRNA_Methyltransferase"/>
</dbReference>
<dbReference type="InterPro" id="IPR001537">
    <property type="entry name" value="SpoU_MeTrfase"/>
</dbReference>
<dbReference type="Gene3D" id="3.40.1280.10">
    <property type="match status" value="1"/>
</dbReference>
<organism evidence="4 5">
    <name type="scientific">Nitrosospira multiformis</name>
    <dbReference type="NCBI Taxonomy" id="1231"/>
    <lineage>
        <taxon>Bacteria</taxon>
        <taxon>Pseudomonadati</taxon>
        <taxon>Pseudomonadota</taxon>
        <taxon>Betaproteobacteria</taxon>
        <taxon>Nitrosomonadales</taxon>
        <taxon>Nitrosomonadaceae</taxon>
        <taxon>Nitrosospira</taxon>
    </lineage>
</organism>
<dbReference type="Proteomes" id="UP000183471">
    <property type="component" value="Unassembled WGS sequence"/>
</dbReference>
<evidence type="ECO:0000256" key="1">
    <source>
        <dbReference type="ARBA" id="ARBA00022603"/>
    </source>
</evidence>
<protein>
    <submittedName>
        <fullName evidence="4">RNA methyltransferase, TrmH family</fullName>
    </submittedName>
</protein>
<comment type="caution">
    <text evidence="4">The sequence shown here is derived from an EMBL/GenBank/DDBJ whole genome shotgun (WGS) entry which is preliminary data.</text>
</comment>
<evidence type="ECO:0000259" key="3">
    <source>
        <dbReference type="Pfam" id="PF00588"/>
    </source>
</evidence>
<dbReference type="SUPFAM" id="SSF75217">
    <property type="entry name" value="alpha/beta knot"/>
    <property type="match status" value="1"/>
</dbReference>
<dbReference type="GO" id="GO:0032259">
    <property type="term" value="P:methylation"/>
    <property type="evidence" value="ECO:0007669"/>
    <property type="project" value="UniProtKB-KW"/>
</dbReference>
<dbReference type="InterPro" id="IPR029064">
    <property type="entry name" value="Ribosomal_eL30-like_sf"/>
</dbReference>
<evidence type="ECO:0000313" key="5">
    <source>
        <dbReference type="Proteomes" id="UP000183471"/>
    </source>
</evidence>
<reference evidence="4 5" key="1">
    <citation type="submission" date="2016-10" db="EMBL/GenBank/DDBJ databases">
        <authorList>
            <person name="Varghese N."/>
            <person name="Submissions S."/>
        </authorList>
    </citation>
    <scope>NUCLEOTIDE SEQUENCE [LARGE SCALE GENOMIC DNA]</scope>
    <source>
        <strain evidence="4 5">Nl1</strain>
    </source>
</reference>
<evidence type="ECO:0000256" key="2">
    <source>
        <dbReference type="ARBA" id="ARBA00022679"/>
    </source>
</evidence>
<dbReference type="Pfam" id="PF00588">
    <property type="entry name" value="SpoU_methylase"/>
    <property type="match status" value="1"/>
</dbReference>
<dbReference type="Gene3D" id="3.30.1330.30">
    <property type="match status" value="1"/>
</dbReference>
<sequence length="274" mass="29459">MKSLTSRDNPFFRQLIKLEDSVRQRRAVGLTLLDGIHLISAYRLALGPPKTLIVSESGCENMEIKRLLAERGVDVDLVVLSDVLFREASPVKTPTGIMALISIPPAATIPVHKDGKGERGEPFCVLLEAMQDPGNLGSILRSAAAAGASDVYLSDGCADAWSPKTLRAAMGAHFLLRIHERSDLVEVARAFNGKVIATTLKARISLYQTQLTGSIAFVFGNEGAGLSDAVLRATSEQINIPMLGGTESLNAAAAAAVCFFERVRQMKKIPRSVF</sequence>
<evidence type="ECO:0000313" key="4">
    <source>
        <dbReference type="EMBL" id="SDQ59931.1"/>
    </source>
</evidence>
<name>A0ABY0TBY6_9PROT</name>